<dbReference type="Gene3D" id="3.40.50.1000">
    <property type="entry name" value="HAD superfamily/HAD-like"/>
    <property type="match status" value="1"/>
</dbReference>
<keyword evidence="2" id="KW-1185">Reference proteome</keyword>
<sequence length="177" mass="20914">MVEDTCLVLTDLDGTLIDTDKANNLSYLKALKRYLPNIDFTNESRITRTTIEKYCSDKLLIKKIEEMKCNFYNDFLEHTFLNQEVLDQLVKYKKTADLYLVTKGSRERIVQLLNYHRCIDIFDRAFFCKPIPDKYNYVLEQIRCDPRRIVVFENDSEEILDAIKAGIPEQNITQVRI</sequence>
<proteinExistence type="predicted"/>
<comment type="caution">
    <text evidence="1">The sequence shown here is derived from an EMBL/GenBank/DDBJ whole genome shotgun (WGS) entry which is preliminary data.</text>
</comment>
<dbReference type="OrthoDB" id="9782449at2"/>
<reference evidence="1 2" key="1">
    <citation type="journal article" date="2019" name="PLoS ONE">
        <title>Pup mortality in New Zealand sea lions (Phocarctos hookeri) at Enderby Island, Auckland Islands, 2013-18.</title>
        <authorList>
            <person name="Michael S.A."/>
            <person name="Hayman D.T.S."/>
            <person name="Gray R."/>
            <person name="Zhang J."/>
            <person name="Rogers L."/>
            <person name="Roe W.D."/>
        </authorList>
    </citation>
    <scope>NUCLEOTIDE SEQUENCE [LARGE SCALE GENOMIC DNA]</scope>
    <source>
        <strain evidence="1 2">SM868</strain>
    </source>
</reference>
<gene>
    <name evidence="1" type="ORF">GB996_07095</name>
</gene>
<dbReference type="SUPFAM" id="SSF56784">
    <property type="entry name" value="HAD-like"/>
    <property type="match status" value="1"/>
</dbReference>
<organism evidence="1 2">
    <name type="scientific">Psychrobacter sanguinis</name>
    <dbReference type="NCBI Taxonomy" id="861445"/>
    <lineage>
        <taxon>Bacteria</taxon>
        <taxon>Pseudomonadati</taxon>
        <taxon>Pseudomonadota</taxon>
        <taxon>Gammaproteobacteria</taxon>
        <taxon>Moraxellales</taxon>
        <taxon>Moraxellaceae</taxon>
        <taxon>Psychrobacter</taxon>
    </lineage>
</organism>
<dbReference type="InterPro" id="IPR036412">
    <property type="entry name" value="HAD-like_sf"/>
</dbReference>
<evidence type="ECO:0000313" key="2">
    <source>
        <dbReference type="Proteomes" id="UP000442109"/>
    </source>
</evidence>
<dbReference type="EMBL" id="WFKQ01000005">
    <property type="protein sequence ID" value="MUG32561.1"/>
    <property type="molecule type" value="Genomic_DNA"/>
</dbReference>
<dbReference type="InterPro" id="IPR023198">
    <property type="entry name" value="PGP-like_dom2"/>
</dbReference>
<keyword evidence="1" id="KW-0378">Hydrolase</keyword>
<dbReference type="Gene3D" id="1.10.150.240">
    <property type="entry name" value="Putative phosphatase, domain 2"/>
    <property type="match status" value="1"/>
</dbReference>
<dbReference type="InterPro" id="IPR023214">
    <property type="entry name" value="HAD_sf"/>
</dbReference>
<dbReference type="InterPro" id="IPR041492">
    <property type="entry name" value="HAD_2"/>
</dbReference>
<dbReference type="RefSeq" id="WP_155587264.1">
    <property type="nucleotide sequence ID" value="NZ_WFKQ01000005.1"/>
</dbReference>
<dbReference type="Pfam" id="PF13419">
    <property type="entry name" value="HAD_2"/>
    <property type="match status" value="1"/>
</dbReference>
<protein>
    <submittedName>
        <fullName evidence="1">HAD-IA family hydrolase</fullName>
    </submittedName>
</protein>
<dbReference type="GO" id="GO:0016787">
    <property type="term" value="F:hydrolase activity"/>
    <property type="evidence" value="ECO:0007669"/>
    <property type="project" value="UniProtKB-KW"/>
</dbReference>
<name>A0A844M0S1_9GAMM</name>
<dbReference type="Proteomes" id="UP000442109">
    <property type="component" value="Unassembled WGS sequence"/>
</dbReference>
<dbReference type="NCBIfam" id="TIGR01509">
    <property type="entry name" value="HAD-SF-IA-v3"/>
    <property type="match status" value="1"/>
</dbReference>
<dbReference type="InterPro" id="IPR006439">
    <property type="entry name" value="HAD-SF_hydro_IA"/>
</dbReference>
<evidence type="ECO:0000313" key="1">
    <source>
        <dbReference type="EMBL" id="MUG32561.1"/>
    </source>
</evidence>
<accession>A0A844M0S1</accession>
<dbReference type="AlphaFoldDB" id="A0A844M0S1"/>